<accession>A0A093QL31</accession>
<dbReference type="GO" id="GO:0003964">
    <property type="term" value="F:RNA-directed DNA polymerase activity"/>
    <property type="evidence" value="ECO:0007669"/>
    <property type="project" value="UniProtKB-KW"/>
</dbReference>
<keyword evidence="4" id="KW-0548">Nucleotidyltransferase</keyword>
<evidence type="ECO:0000256" key="7">
    <source>
        <dbReference type="ARBA" id="ARBA00022801"/>
    </source>
</evidence>
<dbReference type="InterPro" id="IPR043502">
    <property type="entry name" value="DNA/RNA_pol_sf"/>
</dbReference>
<dbReference type="Proteomes" id="UP000053258">
    <property type="component" value="Unassembled WGS sequence"/>
</dbReference>
<keyword evidence="3" id="KW-0808">Transferase</keyword>
<dbReference type="EMBL" id="KL672860">
    <property type="protein sequence ID" value="KFW87095.1"/>
    <property type="molecule type" value="Genomic_DNA"/>
</dbReference>
<feature type="domain" description="Reverse transcriptase" evidence="9">
    <location>
        <begin position="19"/>
        <end position="207"/>
    </location>
</feature>
<evidence type="ECO:0000256" key="3">
    <source>
        <dbReference type="ARBA" id="ARBA00022679"/>
    </source>
</evidence>
<dbReference type="InterPro" id="IPR043128">
    <property type="entry name" value="Rev_trsase/Diguanyl_cyclase"/>
</dbReference>
<dbReference type="GO" id="GO:0035613">
    <property type="term" value="F:RNA stem-loop binding"/>
    <property type="evidence" value="ECO:0007669"/>
    <property type="project" value="TreeGrafter"/>
</dbReference>
<dbReference type="Pfam" id="PF00078">
    <property type="entry name" value="RVT_1"/>
    <property type="match status" value="1"/>
</dbReference>
<keyword evidence="5" id="KW-0540">Nuclease</keyword>
<keyword evidence="11" id="KW-1185">Reference proteome</keyword>
<evidence type="ECO:0000256" key="5">
    <source>
        <dbReference type="ARBA" id="ARBA00022722"/>
    </source>
</evidence>
<dbReference type="PROSITE" id="PS50878">
    <property type="entry name" value="RT_POL"/>
    <property type="match status" value="1"/>
</dbReference>
<name>A0A093QL31_9PASS</name>
<dbReference type="Pfam" id="PF06817">
    <property type="entry name" value="RVT_thumb"/>
    <property type="match status" value="1"/>
</dbReference>
<dbReference type="Gene3D" id="3.10.10.10">
    <property type="entry name" value="HIV Type 1 Reverse Transcriptase, subunit A, domain 1"/>
    <property type="match status" value="1"/>
</dbReference>
<feature type="non-terminal residue" evidence="10">
    <location>
        <position position="258"/>
    </location>
</feature>
<comment type="similarity">
    <text evidence="1">Belongs to the beta type-B retroviral polymerase family. HERV class-II K(HML-2) pol subfamily.</text>
</comment>
<protein>
    <recommendedName>
        <fullName evidence="2">ribonuclease H</fullName>
        <ecNumber evidence="2">3.1.26.4</ecNumber>
    </recommendedName>
</protein>
<organism evidence="10 11">
    <name type="scientific">Manacus vitellinus</name>
    <name type="common">golden-collared manakin</name>
    <dbReference type="NCBI Taxonomy" id="328815"/>
    <lineage>
        <taxon>Eukaryota</taxon>
        <taxon>Metazoa</taxon>
        <taxon>Chordata</taxon>
        <taxon>Craniata</taxon>
        <taxon>Vertebrata</taxon>
        <taxon>Euteleostomi</taxon>
        <taxon>Archelosauria</taxon>
        <taxon>Archosauria</taxon>
        <taxon>Dinosauria</taxon>
        <taxon>Saurischia</taxon>
        <taxon>Theropoda</taxon>
        <taxon>Coelurosauria</taxon>
        <taxon>Aves</taxon>
        <taxon>Neognathae</taxon>
        <taxon>Neoaves</taxon>
        <taxon>Telluraves</taxon>
        <taxon>Australaves</taxon>
        <taxon>Passeriformes</taxon>
        <taxon>Pipridae</taxon>
        <taxon>Manacus</taxon>
    </lineage>
</organism>
<evidence type="ECO:0000256" key="4">
    <source>
        <dbReference type="ARBA" id="ARBA00022695"/>
    </source>
</evidence>
<evidence type="ECO:0000313" key="11">
    <source>
        <dbReference type="Proteomes" id="UP000053258"/>
    </source>
</evidence>
<dbReference type="PANTHER" id="PTHR41694">
    <property type="entry name" value="ENDOGENOUS RETROVIRUS GROUP K MEMBER POL PROTEIN"/>
    <property type="match status" value="1"/>
</dbReference>
<sequence length="258" mass="29700">WPLKREQLSHLQDLVQEQLNTGYIVPTSSPWNTPVFCIPKKSGKWRLLQDLRAINTAIKPMGMLQPGLPSSDMLPAERPLVVIDLKDCFFTIFLHPEDAPHFTFSVPAHNHTEPMQRYHWIVLPQGMKNSPMICQTVVANIIHPVQKLHPSAIIYHHIDDTLIAAEHETELQSTLTALTDAIQKVGLQLAPEKIQRKQPWTYLRWKITQQEIMPQPLTFKVMDTMTLNDVQRLWGAINWLRPVLGITTEELHPVFELL</sequence>
<dbReference type="EC" id="3.1.26.4" evidence="2"/>
<dbReference type="PANTHER" id="PTHR41694:SF3">
    <property type="entry name" value="RNA-DIRECTED DNA POLYMERASE-RELATED"/>
    <property type="match status" value="1"/>
</dbReference>
<dbReference type="GO" id="GO:0004523">
    <property type="term" value="F:RNA-DNA hybrid ribonuclease activity"/>
    <property type="evidence" value="ECO:0007669"/>
    <property type="project" value="UniProtKB-EC"/>
</dbReference>
<dbReference type="InterPro" id="IPR000477">
    <property type="entry name" value="RT_dom"/>
</dbReference>
<evidence type="ECO:0000313" key="10">
    <source>
        <dbReference type="EMBL" id="KFW87095.1"/>
    </source>
</evidence>
<evidence type="ECO:0000256" key="6">
    <source>
        <dbReference type="ARBA" id="ARBA00022759"/>
    </source>
</evidence>
<keyword evidence="8" id="KW-0695">RNA-directed DNA polymerase</keyword>
<proteinExistence type="inferred from homology"/>
<evidence type="ECO:0000256" key="8">
    <source>
        <dbReference type="ARBA" id="ARBA00022918"/>
    </source>
</evidence>
<evidence type="ECO:0000256" key="2">
    <source>
        <dbReference type="ARBA" id="ARBA00012180"/>
    </source>
</evidence>
<gene>
    <name evidence="10" type="ORF">N305_12003</name>
</gene>
<dbReference type="OrthoDB" id="6773263at2759"/>
<evidence type="ECO:0000259" key="9">
    <source>
        <dbReference type="PROSITE" id="PS50878"/>
    </source>
</evidence>
<feature type="non-terminal residue" evidence="10">
    <location>
        <position position="1"/>
    </location>
</feature>
<dbReference type="Gene3D" id="3.30.70.270">
    <property type="match status" value="2"/>
</dbReference>
<dbReference type="SUPFAM" id="SSF56672">
    <property type="entry name" value="DNA/RNA polymerases"/>
    <property type="match status" value="1"/>
</dbReference>
<keyword evidence="7" id="KW-0378">Hydrolase</keyword>
<evidence type="ECO:0000256" key="1">
    <source>
        <dbReference type="ARBA" id="ARBA00010879"/>
    </source>
</evidence>
<keyword evidence="6" id="KW-0255">Endonuclease</keyword>
<dbReference type="AlphaFoldDB" id="A0A093QL31"/>
<reference evidence="10 11" key="1">
    <citation type="submission" date="2014-06" db="EMBL/GenBank/DDBJ databases">
        <title>Genome evolution of avian class.</title>
        <authorList>
            <person name="Zhang G."/>
            <person name="Li C."/>
        </authorList>
    </citation>
    <scope>NUCLEOTIDE SEQUENCE [LARGE SCALE GENOMIC DNA]</scope>
    <source>
        <strain evidence="10">BGI_N305</strain>
    </source>
</reference>
<dbReference type="InterPro" id="IPR010661">
    <property type="entry name" value="RVT_thumb"/>
</dbReference>